<sequence>MKPGWHLGENLNIALIVSTLVYSRLVVSRIAVAKGETSIVISLSLVMRSRATVTSNKRIWKFLFYTFLDTTIDVVTLLYEASSHIKEHPREREDSRGKRAEAVERGVKRSCVQPHHRKGSRRRSDRSGPRWTTLDHAGPRRNARQSDVVMSYRSARRAAPAPGEEEDPVDFPSSPSSAIAPRRSKFDLSSQSSALSALRDRSSAIAREDDICQKCQIRSEGERDMVYGGGFDMVETNSSRPEKSDLFHFQPEFQLKQSDIFLSAETLIDKSTVTLERGEDRKDPPIMSSRSNYGPAEERHEPASRSYERLTFESTTTMRLAMSIVRYTVRYYSMIKAPLIKALLITFVVMKLINHSYFCEKCYDYWLASFISIRDIIKLDLGCRNKRGLDEFKLVVPTERTKPTVFVQVIVRVFGCRYGNARAHIMRNLLSAIAGQYWHAAGDPSLGRVNRGHERSPILLTQAEHKSQVVQSLQASPRKSYVGLRVGARDLRSRIDLGLEIEDINQRSAALVHVGGRY</sequence>
<feature type="compositionally biased region" description="Low complexity" evidence="1">
    <location>
        <begin position="172"/>
        <end position="181"/>
    </location>
</feature>
<keyword evidence="3" id="KW-1185">Reference proteome</keyword>
<accession>F4WPA2</accession>
<evidence type="ECO:0000313" key="3">
    <source>
        <dbReference type="Proteomes" id="UP000007755"/>
    </source>
</evidence>
<evidence type="ECO:0000313" key="2">
    <source>
        <dbReference type="EMBL" id="EGI64083.1"/>
    </source>
</evidence>
<dbReference type="EMBL" id="GL888243">
    <property type="protein sequence ID" value="EGI64083.1"/>
    <property type="molecule type" value="Genomic_DNA"/>
</dbReference>
<dbReference type="Proteomes" id="UP000007755">
    <property type="component" value="Unassembled WGS sequence"/>
</dbReference>
<proteinExistence type="predicted"/>
<gene>
    <name evidence="2" type="ORF">G5I_07665</name>
</gene>
<feature type="region of interest" description="Disordered" evidence="1">
    <location>
        <begin position="278"/>
        <end position="305"/>
    </location>
</feature>
<name>F4WPA2_ACREC</name>
<feature type="compositionally biased region" description="Basic and acidic residues" evidence="1">
    <location>
        <begin position="296"/>
        <end position="305"/>
    </location>
</feature>
<protein>
    <submittedName>
        <fullName evidence="2">Uncharacterized protein</fullName>
    </submittedName>
</protein>
<feature type="compositionally biased region" description="Basic and acidic residues" evidence="1">
    <location>
        <begin position="85"/>
        <end position="107"/>
    </location>
</feature>
<evidence type="ECO:0000256" key="1">
    <source>
        <dbReference type="SAM" id="MobiDB-lite"/>
    </source>
</evidence>
<feature type="region of interest" description="Disordered" evidence="1">
    <location>
        <begin position="85"/>
        <end position="191"/>
    </location>
</feature>
<dbReference type="InParanoid" id="F4WPA2"/>
<feature type="compositionally biased region" description="Basic residues" evidence="1">
    <location>
        <begin position="114"/>
        <end position="124"/>
    </location>
</feature>
<dbReference type="AlphaFoldDB" id="F4WPA2"/>
<reference evidence="2" key="1">
    <citation type="submission" date="2011-02" db="EMBL/GenBank/DDBJ databases">
        <title>The genome of the leaf-cutting ant Acromyrmex echinatior suggests key adaptations to social evolution and fungus farming.</title>
        <authorList>
            <person name="Nygaard S."/>
            <person name="Zhang G."/>
        </authorList>
    </citation>
    <scope>NUCLEOTIDE SEQUENCE</scope>
</reference>
<organism evidence="3">
    <name type="scientific">Acromyrmex echinatior</name>
    <name type="common">Panamanian leafcutter ant</name>
    <name type="synonym">Acromyrmex octospinosus echinatior</name>
    <dbReference type="NCBI Taxonomy" id="103372"/>
    <lineage>
        <taxon>Eukaryota</taxon>
        <taxon>Metazoa</taxon>
        <taxon>Ecdysozoa</taxon>
        <taxon>Arthropoda</taxon>
        <taxon>Hexapoda</taxon>
        <taxon>Insecta</taxon>
        <taxon>Pterygota</taxon>
        <taxon>Neoptera</taxon>
        <taxon>Endopterygota</taxon>
        <taxon>Hymenoptera</taxon>
        <taxon>Apocrita</taxon>
        <taxon>Aculeata</taxon>
        <taxon>Formicoidea</taxon>
        <taxon>Formicidae</taxon>
        <taxon>Myrmicinae</taxon>
        <taxon>Acromyrmex</taxon>
    </lineage>
</organism>